<proteinExistence type="predicted"/>
<feature type="transmembrane region" description="Helical" evidence="1">
    <location>
        <begin position="12"/>
        <end position="30"/>
    </location>
</feature>
<evidence type="ECO:0000313" key="4">
    <source>
        <dbReference type="Proteomes" id="UP001500507"/>
    </source>
</evidence>
<name>A0ABN1MD47_9FLAO</name>
<dbReference type="InterPro" id="IPR009589">
    <property type="entry name" value="PH_YyaB-like"/>
</dbReference>
<comment type="caution">
    <text evidence="3">The sequence shown here is derived from an EMBL/GenBank/DDBJ whole genome shotgun (WGS) entry which is preliminary data.</text>
</comment>
<accession>A0ABN1MD47</accession>
<gene>
    <name evidence="3" type="ORF">GCM10009117_00650</name>
</gene>
<dbReference type="Proteomes" id="UP001500507">
    <property type="component" value="Unassembled WGS sequence"/>
</dbReference>
<keyword evidence="1" id="KW-0472">Membrane</keyword>
<protein>
    <submittedName>
        <fullName evidence="3">PH domain-containing protein</fullName>
    </submittedName>
</protein>
<evidence type="ECO:0000313" key="3">
    <source>
        <dbReference type="EMBL" id="GAA0870920.1"/>
    </source>
</evidence>
<dbReference type="EMBL" id="BAAAFG010000001">
    <property type="protein sequence ID" value="GAA0870920.1"/>
    <property type="molecule type" value="Genomic_DNA"/>
</dbReference>
<organism evidence="3 4">
    <name type="scientific">Gangjinia marincola</name>
    <dbReference type="NCBI Taxonomy" id="578463"/>
    <lineage>
        <taxon>Bacteria</taxon>
        <taxon>Pseudomonadati</taxon>
        <taxon>Bacteroidota</taxon>
        <taxon>Flavobacteriia</taxon>
        <taxon>Flavobacteriales</taxon>
        <taxon>Flavobacteriaceae</taxon>
        <taxon>Gangjinia</taxon>
    </lineage>
</organism>
<feature type="domain" description="Uncharacterized protein YyaB-like PH" evidence="2">
    <location>
        <begin position="59"/>
        <end position="133"/>
    </location>
</feature>
<keyword evidence="1" id="KW-1133">Transmembrane helix</keyword>
<sequence>MKKKYPSKISYPLLIIIVLGFLAIIVPNAINTKVEFQQIVLLGIVIIVFALILHMFLSTYYLIENEYLRIKCGVFSYKPISIHEIKEISKTNSFMSAPAPSFDRIEITYRKFDSILISPKDKLGFAQQLKEINQDIRINI</sequence>
<evidence type="ECO:0000259" key="2">
    <source>
        <dbReference type="Pfam" id="PF06713"/>
    </source>
</evidence>
<keyword evidence="4" id="KW-1185">Reference proteome</keyword>
<feature type="transmembrane region" description="Helical" evidence="1">
    <location>
        <begin position="36"/>
        <end position="63"/>
    </location>
</feature>
<dbReference type="Pfam" id="PF06713">
    <property type="entry name" value="bPH_4"/>
    <property type="match status" value="1"/>
</dbReference>
<reference evidence="3 4" key="1">
    <citation type="journal article" date="2019" name="Int. J. Syst. Evol. Microbiol.">
        <title>The Global Catalogue of Microorganisms (GCM) 10K type strain sequencing project: providing services to taxonomists for standard genome sequencing and annotation.</title>
        <authorList>
            <consortium name="The Broad Institute Genomics Platform"/>
            <consortium name="The Broad Institute Genome Sequencing Center for Infectious Disease"/>
            <person name="Wu L."/>
            <person name="Ma J."/>
        </authorList>
    </citation>
    <scope>NUCLEOTIDE SEQUENCE [LARGE SCALE GENOMIC DNA]</scope>
    <source>
        <strain evidence="3 4">JCM 16082</strain>
    </source>
</reference>
<evidence type="ECO:0000256" key="1">
    <source>
        <dbReference type="SAM" id="Phobius"/>
    </source>
</evidence>
<dbReference type="RefSeq" id="WP_343762343.1">
    <property type="nucleotide sequence ID" value="NZ_BAAAFG010000001.1"/>
</dbReference>
<keyword evidence="1" id="KW-0812">Transmembrane</keyword>